<dbReference type="AlphaFoldDB" id="A0A445B0D5"/>
<feature type="transmembrane region" description="Helical" evidence="1">
    <location>
        <begin position="15"/>
        <end position="36"/>
    </location>
</feature>
<organism evidence="2 3">
    <name type="scientific">Arachis hypogaea</name>
    <name type="common">Peanut</name>
    <dbReference type="NCBI Taxonomy" id="3818"/>
    <lineage>
        <taxon>Eukaryota</taxon>
        <taxon>Viridiplantae</taxon>
        <taxon>Streptophyta</taxon>
        <taxon>Embryophyta</taxon>
        <taxon>Tracheophyta</taxon>
        <taxon>Spermatophyta</taxon>
        <taxon>Magnoliopsida</taxon>
        <taxon>eudicotyledons</taxon>
        <taxon>Gunneridae</taxon>
        <taxon>Pentapetalae</taxon>
        <taxon>rosids</taxon>
        <taxon>fabids</taxon>
        <taxon>Fabales</taxon>
        <taxon>Fabaceae</taxon>
        <taxon>Papilionoideae</taxon>
        <taxon>50 kb inversion clade</taxon>
        <taxon>dalbergioids sensu lato</taxon>
        <taxon>Dalbergieae</taxon>
        <taxon>Pterocarpus clade</taxon>
        <taxon>Arachis</taxon>
    </lineage>
</organism>
<proteinExistence type="predicted"/>
<evidence type="ECO:0000313" key="3">
    <source>
        <dbReference type="Proteomes" id="UP000289738"/>
    </source>
</evidence>
<keyword evidence="1" id="KW-0812">Transmembrane</keyword>
<name>A0A445B0D5_ARAHY</name>
<keyword evidence="1" id="KW-1133">Transmembrane helix</keyword>
<protein>
    <submittedName>
        <fullName evidence="2">Uncharacterized protein</fullName>
    </submittedName>
</protein>
<dbReference type="EMBL" id="SDMP01000011">
    <property type="protein sequence ID" value="RYR32153.1"/>
    <property type="molecule type" value="Genomic_DNA"/>
</dbReference>
<gene>
    <name evidence="2" type="ORF">Ahy_B01g057151</name>
</gene>
<evidence type="ECO:0000313" key="2">
    <source>
        <dbReference type="EMBL" id="RYR32153.1"/>
    </source>
</evidence>
<comment type="caution">
    <text evidence="2">The sequence shown here is derived from an EMBL/GenBank/DDBJ whole genome shotgun (WGS) entry which is preliminary data.</text>
</comment>
<keyword evidence="1" id="KW-0472">Membrane</keyword>
<dbReference type="STRING" id="3818.A0A445B0D5"/>
<keyword evidence="3" id="KW-1185">Reference proteome</keyword>
<dbReference type="Proteomes" id="UP000289738">
    <property type="component" value="Chromosome B01"/>
</dbReference>
<evidence type="ECO:0000256" key="1">
    <source>
        <dbReference type="SAM" id="Phobius"/>
    </source>
</evidence>
<sequence length="93" mass="10485">MVPLLTASFVWAYKLRLGLILGWISFPLILFGYVAATLDKALPFKSCVRTFFGRKSRCFSYGNPLNLVCYGSWMGSAPLLSNNSQMRKLKPML</sequence>
<reference evidence="2 3" key="1">
    <citation type="submission" date="2019-01" db="EMBL/GenBank/DDBJ databases">
        <title>Sequencing of cultivated peanut Arachis hypogaea provides insights into genome evolution and oil improvement.</title>
        <authorList>
            <person name="Chen X."/>
        </authorList>
    </citation>
    <scope>NUCLEOTIDE SEQUENCE [LARGE SCALE GENOMIC DNA]</scope>
    <source>
        <strain evidence="3">cv. Fuhuasheng</strain>
        <tissue evidence="2">Leaves</tissue>
    </source>
</reference>
<accession>A0A445B0D5</accession>